<dbReference type="CDD" id="cd14014">
    <property type="entry name" value="STKc_PknB_like"/>
    <property type="match status" value="1"/>
</dbReference>
<evidence type="ECO:0000313" key="10">
    <source>
        <dbReference type="Proteomes" id="UP000823865"/>
    </source>
</evidence>
<dbReference type="InterPro" id="IPR008271">
    <property type="entry name" value="Ser/Thr_kinase_AS"/>
</dbReference>
<feature type="region of interest" description="Disordered" evidence="7">
    <location>
        <begin position="304"/>
        <end position="330"/>
    </location>
</feature>
<organism evidence="9 10">
    <name type="scientific">Candidatus Paraprevotella stercoravium</name>
    <dbReference type="NCBI Taxonomy" id="2838725"/>
    <lineage>
        <taxon>Bacteria</taxon>
        <taxon>Pseudomonadati</taxon>
        <taxon>Bacteroidota</taxon>
        <taxon>Bacteroidia</taxon>
        <taxon>Bacteroidales</taxon>
        <taxon>Prevotellaceae</taxon>
        <taxon>Paraprevotella</taxon>
    </lineage>
</organism>
<feature type="domain" description="Protein kinase" evidence="8">
    <location>
        <begin position="19"/>
        <end position="299"/>
    </location>
</feature>
<dbReference type="Gene3D" id="1.10.510.10">
    <property type="entry name" value="Transferase(Phosphotransferase) domain 1"/>
    <property type="match status" value="1"/>
</dbReference>
<evidence type="ECO:0000256" key="7">
    <source>
        <dbReference type="SAM" id="MobiDB-lite"/>
    </source>
</evidence>
<dbReference type="Proteomes" id="UP000823865">
    <property type="component" value="Unassembled WGS sequence"/>
</dbReference>
<reference evidence="9" key="1">
    <citation type="journal article" date="2021" name="PeerJ">
        <title>Extensive microbial diversity within the chicken gut microbiome revealed by metagenomics and culture.</title>
        <authorList>
            <person name="Gilroy R."/>
            <person name="Ravi A."/>
            <person name="Getino M."/>
            <person name="Pursley I."/>
            <person name="Horton D.L."/>
            <person name="Alikhan N.F."/>
            <person name="Baker D."/>
            <person name="Gharbi K."/>
            <person name="Hall N."/>
            <person name="Watson M."/>
            <person name="Adriaenssens E.M."/>
            <person name="Foster-Nyarko E."/>
            <person name="Jarju S."/>
            <person name="Secka A."/>
            <person name="Antonio M."/>
            <person name="Oren A."/>
            <person name="Chaudhuri R.R."/>
            <person name="La Ragione R."/>
            <person name="Hildebrand F."/>
            <person name="Pallen M.J."/>
        </authorList>
    </citation>
    <scope>NUCLEOTIDE SEQUENCE</scope>
    <source>
        <strain evidence="9">G3-2149</strain>
    </source>
</reference>
<reference evidence="9" key="2">
    <citation type="submission" date="2021-04" db="EMBL/GenBank/DDBJ databases">
        <authorList>
            <person name="Gilroy R."/>
        </authorList>
    </citation>
    <scope>NUCLEOTIDE SEQUENCE</scope>
    <source>
        <strain evidence="9">G3-2149</strain>
    </source>
</reference>
<dbReference type="PANTHER" id="PTHR24345">
    <property type="entry name" value="SERINE/THREONINE-PROTEIN KINASE PLK"/>
    <property type="match status" value="1"/>
</dbReference>
<dbReference type="PROSITE" id="PS00107">
    <property type="entry name" value="PROTEIN_KINASE_ATP"/>
    <property type="match status" value="1"/>
</dbReference>
<dbReference type="PANTHER" id="PTHR24345:SF0">
    <property type="entry name" value="CELL CYCLE SERINE_THREONINE-PROTEIN KINASE CDC5_MSD2"/>
    <property type="match status" value="1"/>
</dbReference>
<dbReference type="GO" id="GO:0005524">
    <property type="term" value="F:ATP binding"/>
    <property type="evidence" value="ECO:0007669"/>
    <property type="project" value="UniProtKB-UniRule"/>
</dbReference>
<dbReference type="GO" id="GO:0004674">
    <property type="term" value="F:protein serine/threonine kinase activity"/>
    <property type="evidence" value="ECO:0007669"/>
    <property type="project" value="UniProtKB-KW"/>
</dbReference>
<evidence type="ECO:0000256" key="4">
    <source>
        <dbReference type="ARBA" id="ARBA00022777"/>
    </source>
</evidence>
<feature type="binding site" evidence="6">
    <location>
        <position position="58"/>
    </location>
    <ligand>
        <name>ATP</name>
        <dbReference type="ChEBI" id="CHEBI:30616"/>
    </ligand>
</feature>
<feature type="compositionally biased region" description="Polar residues" evidence="7">
    <location>
        <begin position="304"/>
        <end position="316"/>
    </location>
</feature>
<feature type="compositionally biased region" description="Basic and acidic residues" evidence="7">
    <location>
        <begin position="317"/>
        <end position="327"/>
    </location>
</feature>
<dbReference type="SUPFAM" id="SSF56112">
    <property type="entry name" value="Protein kinase-like (PK-like)"/>
    <property type="match status" value="1"/>
</dbReference>
<accession>A0A9E2L9C9</accession>
<keyword evidence="3 6" id="KW-0547">Nucleotide-binding</keyword>
<dbReference type="InterPro" id="IPR017441">
    <property type="entry name" value="Protein_kinase_ATP_BS"/>
</dbReference>
<sequence>MNENTLTIGTVLQGKSYSYTIKKVLGQGTFGITYLATTQVKVAGELGELETTMQVAIKEFFMRDINGREENAVTTGSKGGLYANYKKKFAREAENLSKLHHPNIVKVLEFFEANKTVYYAMEYVDGGSLDKYIKPYQGIPESEALKQAKQIGAALSYMHTHKMLHLDLKPGNIMLRKNGDIVLIDFGLSKQYDKNGEPESSTSVGNGTPGYAPIEQANYHEGKDFPVTMDVYAFGATLFKMLTGVPPLKADEILNEGFPAYELQKHQVSNSLIACIAKAMSPMKKDRPQSVEAFLQELTGMKSQKIPQEVSPTTKPQIERKEKEPLHPHSTPNFWGKYKKPIIGASTCALIICVFLIVKSINKQDIKPDIMFPQDSIAVAEVIEETHDSPDSIATTAPETDTASSDSIAVEVETKEERFQKAMKLQGKNKENALLQLADEGYAYAYFPLAEYYFSTQQNKQADKWLAKSLLTGKRHEAERLIEKKISSGDFGLVNTMRMIENQANTGHEEYYCLLAKWYLGRNEDTQADKWLRKAIAAGINKKETRQIEQTLRERGFYD</sequence>
<keyword evidence="1 9" id="KW-0723">Serine/threonine-protein kinase</keyword>
<dbReference type="EMBL" id="JAHLFU010000176">
    <property type="protein sequence ID" value="MBU3853793.1"/>
    <property type="molecule type" value="Genomic_DNA"/>
</dbReference>
<proteinExistence type="predicted"/>
<evidence type="ECO:0000259" key="8">
    <source>
        <dbReference type="PROSITE" id="PS50011"/>
    </source>
</evidence>
<dbReference type="AlphaFoldDB" id="A0A9E2L9C9"/>
<dbReference type="Pfam" id="PF00069">
    <property type="entry name" value="Pkinase"/>
    <property type="match status" value="1"/>
</dbReference>
<protein>
    <submittedName>
        <fullName evidence="9">Serine/threonine protein kinase</fullName>
    </submittedName>
</protein>
<dbReference type="SUPFAM" id="SSF81901">
    <property type="entry name" value="HCP-like"/>
    <property type="match status" value="1"/>
</dbReference>
<dbReference type="InterPro" id="IPR011009">
    <property type="entry name" value="Kinase-like_dom_sf"/>
</dbReference>
<dbReference type="PROSITE" id="PS00108">
    <property type="entry name" value="PROTEIN_KINASE_ST"/>
    <property type="match status" value="1"/>
</dbReference>
<dbReference type="Gene3D" id="1.25.40.10">
    <property type="entry name" value="Tetratricopeptide repeat domain"/>
    <property type="match status" value="1"/>
</dbReference>
<evidence type="ECO:0000256" key="3">
    <source>
        <dbReference type="ARBA" id="ARBA00022741"/>
    </source>
</evidence>
<evidence type="ECO:0000313" key="9">
    <source>
        <dbReference type="EMBL" id="MBU3853793.1"/>
    </source>
</evidence>
<comment type="caution">
    <text evidence="9">The sequence shown here is derived from an EMBL/GenBank/DDBJ whole genome shotgun (WGS) entry which is preliminary data.</text>
</comment>
<dbReference type="InterPro" id="IPR000719">
    <property type="entry name" value="Prot_kinase_dom"/>
</dbReference>
<keyword evidence="5 6" id="KW-0067">ATP-binding</keyword>
<gene>
    <name evidence="9" type="ORF">H9789_08270</name>
</gene>
<keyword evidence="4 9" id="KW-0418">Kinase</keyword>
<evidence type="ECO:0000256" key="2">
    <source>
        <dbReference type="ARBA" id="ARBA00022679"/>
    </source>
</evidence>
<name>A0A9E2L9C9_9BACT</name>
<dbReference type="InterPro" id="IPR011990">
    <property type="entry name" value="TPR-like_helical_dom_sf"/>
</dbReference>
<dbReference type="PROSITE" id="PS50011">
    <property type="entry name" value="PROTEIN_KINASE_DOM"/>
    <property type="match status" value="1"/>
</dbReference>
<keyword evidence="2" id="KW-0808">Transferase</keyword>
<evidence type="ECO:0000256" key="6">
    <source>
        <dbReference type="PROSITE-ProRule" id="PRU10141"/>
    </source>
</evidence>
<dbReference type="SMART" id="SM00220">
    <property type="entry name" value="S_TKc"/>
    <property type="match status" value="1"/>
</dbReference>
<evidence type="ECO:0000256" key="1">
    <source>
        <dbReference type="ARBA" id="ARBA00022527"/>
    </source>
</evidence>
<evidence type="ECO:0000256" key="5">
    <source>
        <dbReference type="ARBA" id="ARBA00022840"/>
    </source>
</evidence>